<dbReference type="Gene3D" id="1.20.1250.20">
    <property type="entry name" value="MFS general substrate transporter like domains"/>
    <property type="match status" value="1"/>
</dbReference>
<comment type="similarity">
    <text evidence="2">Belongs to the major facilitator superfamily. Proton-dependent oligopeptide transporter (POT/PTR) (TC 2.A.17) family.</text>
</comment>
<comment type="subcellular location">
    <subcellularLocation>
        <location evidence="1">Membrane</location>
        <topology evidence="1">Multi-pass membrane protein</topology>
    </subcellularLocation>
</comment>
<name>A0A6V7NQG3_ANACO</name>
<feature type="transmembrane region" description="Helical" evidence="7">
    <location>
        <begin position="181"/>
        <end position="204"/>
    </location>
</feature>
<evidence type="ECO:0008006" key="9">
    <source>
        <dbReference type="Google" id="ProtNLM"/>
    </source>
</evidence>
<keyword evidence="5 7" id="KW-0472">Membrane</keyword>
<accession>A0A6V7NQG3</accession>
<feature type="transmembrane region" description="Helical" evidence="7">
    <location>
        <begin position="58"/>
        <end position="77"/>
    </location>
</feature>
<dbReference type="GO" id="GO:0006857">
    <property type="term" value="P:oligopeptide transport"/>
    <property type="evidence" value="ECO:0007669"/>
    <property type="project" value="InterPro"/>
</dbReference>
<feature type="region of interest" description="Disordered" evidence="6">
    <location>
        <begin position="282"/>
        <end position="327"/>
    </location>
</feature>
<keyword evidence="4 7" id="KW-1133">Transmembrane helix</keyword>
<dbReference type="GO" id="GO:0022857">
    <property type="term" value="F:transmembrane transporter activity"/>
    <property type="evidence" value="ECO:0007669"/>
    <property type="project" value="InterPro"/>
</dbReference>
<protein>
    <recommendedName>
        <fullName evidence="9">Protein NRT1/ PTR FAMILY 6.3</fullName>
    </recommendedName>
</protein>
<organism evidence="8">
    <name type="scientific">Ananas comosus var. bracteatus</name>
    <name type="common">red pineapple</name>
    <dbReference type="NCBI Taxonomy" id="296719"/>
    <lineage>
        <taxon>Eukaryota</taxon>
        <taxon>Viridiplantae</taxon>
        <taxon>Streptophyta</taxon>
        <taxon>Embryophyta</taxon>
        <taxon>Tracheophyta</taxon>
        <taxon>Spermatophyta</taxon>
        <taxon>Magnoliopsida</taxon>
        <taxon>Liliopsida</taxon>
        <taxon>Poales</taxon>
        <taxon>Bromeliaceae</taxon>
        <taxon>Bromelioideae</taxon>
        <taxon>Ananas</taxon>
    </lineage>
</organism>
<dbReference type="InterPro" id="IPR018456">
    <property type="entry name" value="PTR2_symporter_CS"/>
</dbReference>
<dbReference type="InterPro" id="IPR000109">
    <property type="entry name" value="POT_fam"/>
</dbReference>
<gene>
    <name evidence="8" type="ORF">CB5_LOCUS3938</name>
</gene>
<evidence type="ECO:0000256" key="6">
    <source>
        <dbReference type="SAM" id="MobiDB-lite"/>
    </source>
</evidence>
<proteinExistence type="inferred from homology"/>
<feature type="transmembrane region" description="Helical" evidence="7">
    <location>
        <begin position="83"/>
        <end position="103"/>
    </location>
</feature>
<dbReference type="GO" id="GO:0016020">
    <property type="term" value="C:membrane"/>
    <property type="evidence" value="ECO:0007669"/>
    <property type="project" value="UniProtKB-SubCell"/>
</dbReference>
<sequence length="327" mass="35101">MGLQGPAAVRSQSGGWASAAMILVVELDERLTTLGIAVNLVTYLTGTMHLGNAEAANAVTNFLGTSFMFCLLGGFIADTFLGRYLTIAIFAAIQATGVTILTISSAAPGLRPPPCVNSSNATTSGGGSNCARGSAMQLGMLYAALYLTALGTGGLKSSVSGFGSDQFDDRDPREKSLMMRFFNWFFFFISLGSLLAVTVLVYVQDELGRRWGYGACAASIVIGLAVFLSGTRRYRFKKLVGSPLTQFAAVAIAAWRKRRLELPSDPAMLYDVDAVAAAATGEKKGAAGRSKGKQKLPHTKQFRRRAQHRQETVEKDEEEKAEEKRKE</sequence>
<dbReference type="SUPFAM" id="SSF103473">
    <property type="entry name" value="MFS general substrate transporter"/>
    <property type="match status" value="1"/>
</dbReference>
<feature type="transmembrane region" description="Helical" evidence="7">
    <location>
        <begin position="210"/>
        <end position="228"/>
    </location>
</feature>
<dbReference type="EMBL" id="LR862141">
    <property type="protein sequence ID" value="CAD1820727.1"/>
    <property type="molecule type" value="Genomic_DNA"/>
</dbReference>
<keyword evidence="3 7" id="KW-0812">Transmembrane</keyword>
<evidence type="ECO:0000256" key="2">
    <source>
        <dbReference type="ARBA" id="ARBA00005982"/>
    </source>
</evidence>
<feature type="compositionally biased region" description="Basic residues" evidence="6">
    <location>
        <begin position="290"/>
        <end position="307"/>
    </location>
</feature>
<dbReference type="AlphaFoldDB" id="A0A6V7NQG3"/>
<reference evidence="8" key="1">
    <citation type="submission" date="2020-07" db="EMBL/GenBank/DDBJ databases">
        <authorList>
            <person name="Lin J."/>
        </authorList>
    </citation>
    <scope>NUCLEOTIDE SEQUENCE</scope>
</reference>
<evidence type="ECO:0000256" key="7">
    <source>
        <dbReference type="SAM" id="Phobius"/>
    </source>
</evidence>
<dbReference type="PANTHER" id="PTHR11654">
    <property type="entry name" value="OLIGOPEPTIDE TRANSPORTER-RELATED"/>
    <property type="match status" value="1"/>
</dbReference>
<dbReference type="InterPro" id="IPR036259">
    <property type="entry name" value="MFS_trans_sf"/>
</dbReference>
<evidence type="ECO:0000313" key="8">
    <source>
        <dbReference type="EMBL" id="CAD1820727.1"/>
    </source>
</evidence>
<evidence type="ECO:0000256" key="1">
    <source>
        <dbReference type="ARBA" id="ARBA00004141"/>
    </source>
</evidence>
<dbReference type="PROSITE" id="PS01022">
    <property type="entry name" value="PTR2_1"/>
    <property type="match status" value="1"/>
</dbReference>
<evidence type="ECO:0000256" key="3">
    <source>
        <dbReference type="ARBA" id="ARBA00022692"/>
    </source>
</evidence>
<evidence type="ECO:0000256" key="4">
    <source>
        <dbReference type="ARBA" id="ARBA00022989"/>
    </source>
</evidence>
<dbReference type="Pfam" id="PF00854">
    <property type="entry name" value="PTR2"/>
    <property type="match status" value="1"/>
</dbReference>
<evidence type="ECO:0000256" key="5">
    <source>
        <dbReference type="ARBA" id="ARBA00023136"/>
    </source>
</evidence>